<dbReference type="AlphaFoldDB" id="A0A3M6DX25"/>
<accession>A0A3M6DX25</accession>
<proteinExistence type="predicted"/>
<feature type="transmembrane region" description="Helical" evidence="1">
    <location>
        <begin position="127"/>
        <end position="147"/>
    </location>
</feature>
<evidence type="ECO:0000256" key="1">
    <source>
        <dbReference type="SAM" id="Phobius"/>
    </source>
</evidence>
<feature type="transmembrane region" description="Helical" evidence="1">
    <location>
        <begin position="796"/>
        <end position="818"/>
    </location>
</feature>
<keyword evidence="1" id="KW-0472">Membrane</keyword>
<protein>
    <submittedName>
        <fullName evidence="3">Uncharacterized protein</fullName>
    </submittedName>
</protein>
<evidence type="ECO:0000313" key="3">
    <source>
        <dbReference type="EMBL" id="RMO23858.1"/>
    </source>
</evidence>
<reference evidence="3 4" key="1">
    <citation type="submission" date="2018-08" db="EMBL/GenBank/DDBJ databases">
        <title>Recombination of ecologically and evolutionarily significant loci maintains genetic cohesion in the Pseudomonas syringae species complex.</title>
        <authorList>
            <person name="Dillon M."/>
            <person name="Thakur S."/>
            <person name="Almeida R.N.D."/>
            <person name="Weir B.S."/>
            <person name="Guttman D.S."/>
        </authorList>
    </citation>
    <scope>NUCLEOTIDE SEQUENCE [LARGE SCALE GENOMIC DNA]</scope>
    <source>
        <strain evidence="3 4">ICMP 2788</strain>
    </source>
</reference>
<comment type="caution">
    <text evidence="3">The sequence shown here is derived from an EMBL/GenBank/DDBJ whole genome shotgun (WGS) entry which is preliminary data.</text>
</comment>
<keyword evidence="1" id="KW-0812">Transmembrane</keyword>
<feature type="transmembrane region" description="Helical" evidence="1">
    <location>
        <begin position="86"/>
        <end position="106"/>
    </location>
</feature>
<dbReference type="RefSeq" id="WP_258381605.1">
    <property type="nucleotide sequence ID" value="NZ_QJTX01000005.1"/>
</dbReference>
<organism evidence="3 4">
    <name type="scientific">Pseudomonas syringae pv. pisi</name>
    <dbReference type="NCBI Taxonomy" id="59510"/>
    <lineage>
        <taxon>Bacteria</taxon>
        <taxon>Pseudomonadati</taxon>
        <taxon>Pseudomonadota</taxon>
        <taxon>Gammaproteobacteria</taxon>
        <taxon>Pseudomonadales</taxon>
        <taxon>Pseudomonadaceae</taxon>
        <taxon>Pseudomonas</taxon>
        <taxon>Pseudomonas syringae</taxon>
    </lineage>
</organism>
<feature type="transmembrane region" description="Helical" evidence="1">
    <location>
        <begin position="688"/>
        <end position="706"/>
    </location>
</feature>
<feature type="signal peptide" evidence="2">
    <location>
        <begin position="1"/>
        <end position="21"/>
    </location>
</feature>
<evidence type="ECO:0000313" key="4">
    <source>
        <dbReference type="Proteomes" id="UP000276886"/>
    </source>
</evidence>
<feature type="transmembrane region" description="Helical" evidence="1">
    <location>
        <begin position="745"/>
        <end position="766"/>
    </location>
</feature>
<evidence type="ECO:0000256" key="2">
    <source>
        <dbReference type="SAM" id="SignalP"/>
    </source>
</evidence>
<dbReference type="EMBL" id="RBPQ01000214">
    <property type="protein sequence ID" value="RMO23858.1"/>
    <property type="molecule type" value="Genomic_DNA"/>
</dbReference>
<keyword evidence="2" id="KW-0732">Signal</keyword>
<sequence>MKFSKYAFLLILTLCPQFANAESIGSKATAYIQSQTDEERRSGFTEPVLDSLYGCEMTQSIAQGTETGKYNCIGKSNKFNSGVSKIVNLSIWKMLTVITTLAFLILSRWFYIKVFAAASQKMNEKNSALTATLITLLFYAFAFPFFVNEQGIRYNLFTKLAIGTFYKAHSIAEYYLFNDAQQTKIEYPKRFIPAVNSGGPANEYNAISFQLCTSSMSEQEASKKQKIIFNFNESTGEFSAFHQVGSCILDVSFTIDMNTESIAKRYGLPSYVDTSIEAMKRIIEEEYIQKAQGIAENVIKAGKPRLGVPDTYTQGQLVCSDEENFNLSGMSPNSIKDYAYDAAKCMHGRVIDDLNRVPGYTEALMPKDRMVRVCSTVDHSAGAETSLDRDANSTTFTSNSTLESTLRACAERACANDSSPKNCADSLNFYNLYFKNRYMTNPNMVTFFAKILNTDFKNTLFSGPGEQLASTLKLDMYQSSSILTSEIKDKEAFTVEYERIQSNINLQYFINNSLDASQLSPVAKDWDTAFLKAITIGNDGPLSIDRVVDCLQYSSSTSPSGRECGSVFLEIEGFGQNLLAVGMIIKAELRVNDAIRKNTFSRTKEAAGLNASKNVIELASSFFGSFTGKIAILATGITASTSFNEIYNPVGLSVGPEALIALAIIVKVPQMAAFLDTFANSLILGGNALIWAIPLAIVLSGLSVIYTSIKSMIGFSVTAPTTILQNINGTTVDKHTDIFKFIQELVLLFLSITCYAVMLYHSLWYIKALFIYKVIDIEKITGSLNIGYRITGIGDIYSTLMGISIYLCIVLMLCIHIIRRSTQIKEFIGVILYSTERNLPEHAQGIEFSSSKFGKNNI</sequence>
<gene>
    <name evidence="3" type="ORF">ALQ44_01589</name>
</gene>
<name>A0A3M6DX25_PSESJ</name>
<dbReference type="Proteomes" id="UP000276886">
    <property type="component" value="Unassembled WGS sequence"/>
</dbReference>
<keyword evidence="1" id="KW-1133">Transmembrane helix</keyword>
<feature type="chain" id="PRO_5018308846" evidence="2">
    <location>
        <begin position="22"/>
        <end position="858"/>
    </location>
</feature>